<dbReference type="EMBL" id="CABD030042974">
    <property type="status" value="NOT_ANNOTATED_CDS"/>
    <property type="molecule type" value="Genomic_DNA"/>
</dbReference>
<evidence type="ECO:0000313" key="2">
    <source>
        <dbReference type="Proteomes" id="UP000001519"/>
    </source>
</evidence>
<accession>A0A2I2Z2N7</accession>
<sequence>MAEFRFLKSGALPILSLLCLQALKFSLGHSRGSSE</sequence>
<reference evidence="1" key="4">
    <citation type="submission" date="2025-09" db="UniProtKB">
        <authorList>
            <consortium name="Ensembl"/>
        </authorList>
    </citation>
    <scope>IDENTIFICATION</scope>
</reference>
<gene>
    <name evidence="1" type="primary">NQO2</name>
</gene>
<reference evidence="1" key="3">
    <citation type="submission" date="2025-08" db="UniProtKB">
        <authorList>
            <consortium name="Ensembl"/>
        </authorList>
    </citation>
    <scope>IDENTIFICATION</scope>
</reference>
<evidence type="ECO:0000313" key="1">
    <source>
        <dbReference type="Ensembl" id="ENSGGOP00000041366.1"/>
    </source>
</evidence>
<dbReference type="Ensembl" id="ENSGGOT00000067305.1">
    <property type="protein sequence ID" value="ENSGGOP00000041366.1"/>
    <property type="gene ID" value="ENSGGOG00000011077.3"/>
</dbReference>
<name>A0A2I2Z2N7_GORGO</name>
<proteinExistence type="predicted"/>
<dbReference type="Proteomes" id="UP000001519">
    <property type="component" value="Chromosome 6"/>
</dbReference>
<dbReference type="GeneTree" id="ENSGT00940000156563"/>
<reference evidence="2" key="1">
    <citation type="submission" date="2011-05" db="EMBL/GenBank/DDBJ databases">
        <title>Insights into the evolution of the great apes provided by the gorilla genome.</title>
        <authorList>
            <person name="Scally A."/>
        </authorList>
    </citation>
    <scope>NUCLEOTIDE SEQUENCE [LARGE SCALE GENOMIC DNA]</scope>
</reference>
<organism evidence="1 2">
    <name type="scientific">Gorilla gorilla gorilla</name>
    <name type="common">Western lowland gorilla</name>
    <dbReference type="NCBI Taxonomy" id="9595"/>
    <lineage>
        <taxon>Eukaryota</taxon>
        <taxon>Metazoa</taxon>
        <taxon>Chordata</taxon>
        <taxon>Craniata</taxon>
        <taxon>Vertebrata</taxon>
        <taxon>Euteleostomi</taxon>
        <taxon>Mammalia</taxon>
        <taxon>Eutheria</taxon>
        <taxon>Euarchontoglires</taxon>
        <taxon>Primates</taxon>
        <taxon>Haplorrhini</taxon>
        <taxon>Catarrhini</taxon>
        <taxon>Hominidae</taxon>
        <taxon>Gorilla</taxon>
    </lineage>
</organism>
<reference evidence="1 2" key="2">
    <citation type="journal article" date="2012" name="Nature">
        <title>Insights into hominid evolution from the gorilla genome sequence.</title>
        <authorList>
            <person name="Scally A."/>
            <person name="Dutheil J.Y."/>
            <person name="Hillier L.W."/>
            <person name="Jordan G.E."/>
            <person name="Goodhead I."/>
            <person name="Herrero J."/>
            <person name="Hobolth A."/>
            <person name="Lappalainen T."/>
            <person name="Mailund T."/>
            <person name="Marques-Bonet T."/>
            <person name="McCarthy S."/>
            <person name="Montgomery S.H."/>
            <person name="Schwalie P.C."/>
            <person name="Tang Y.A."/>
            <person name="Ward M.C."/>
            <person name="Xue Y."/>
            <person name="Yngvadottir B."/>
            <person name="Alkan C."/>
            <person name="Andersen L.N."/>
            <person name="Ayub Q."/>
            <person name="Ball E.V."/>
            <person name="Beal K."/>
            <person name="Bradley B.J."/>
            <person name="Chen Y."/>
            <person name="Clee C.M."/>
            <person name="Fitzgerald S."/>
            <person name="Graves T.A."/>
            <person name="Gu Y."/>
            <person name="Heath P."/>
            <person name="Heger A."/>
            <person name="Karakoc E."/>
            <person name="Kolb-Kokocinski A."/>
            <person name="Laird G.K."/>
            <person name="Lunter G."/>
            <person name="Meader S."/>
            <person name="Mort M."/>
            <person name="Mullikin J.C."/>
            <person name="Munch K."/>
            <person name="O'Connor T.D."/>
            <person name="Phillips A.D."/>
            <person name="Prado-Martinez J."/>
            <person name="Rogers A.S."/>
            <person name="Sajjadian S."/>
            <person name="Schmidt D."/>
            <person name="Shaw K."/>
            <person name="Simpson J.T."/>
            <person name="Stenson P.D."/>
            <person name="Turner D.J."/>
            <person name="Vigilant L."/>
            <person name="Vilella A.J."/>
            <person name="Whitener W."/>
            <person name="Zhu B."/>
            <person name="Cooper D.N."/>
            <person name="de Jong P."/>
            <person name="Dermitzakis E.T."/>
            <person name="Eichler E.E."/>
            <person name="Flicek P."/>
            <person name="Goldman N."/>
            <person name="Mundy N.I."/>
            <person name="Ning Z."/>
            <person name="Odom D.T."/>
            <person name="Ponting C.P."/>
            <person name="Quail M.A."/>
            <person name="Ryder O.A."/>
            <person name="Searle S.M."/>
            <person name="Warren W.C."/>
            <person name="Wilson R.K."/>
            <person name="Schierup M.H."/>
            <person name="Rogers J."/>
            <person name="Tyler-Smith C."/>
            <person name="Durbin R."/>
        </authorList>
    </citation>
    <scope>NUCLEOTIDE SEQUENCE [LARGE SCALE GENOMIC DNA]</scope>
</reference>
<dbReference type="AlphaFoldDB" id="A0A2I2Z2N7"/>
<keyword evidence="2" id="KW-1185">Reference proteome</keyword>
<protein>
    <submittedName>
        <fullName evidence="1">N-ribosyldihydronicotinamide:quinone dehydrogenase 2</fullName>
    </submittedName>
</protein>
<dbReference type="Bgee" id="ENSGGOG00000011077">
    <property type="expression patterns" value="Expressed in adult mammalian kidney and 6 other cell types or tissues"/>
</dbReference>